<evidence type="ECO:0000256" key="1">
    <source>
        <dbReference type="ARBA" id="ARBA00004123"/>
    </source>
</evidence>
<feature type="domain" description="PWWP" evidence="6">
    <location>
        <begin position="8"/>
        <end position="63"/>
    </location>
</feature>
<dbReference type="OrthoDB" id="62853at2759"/>
<feature type="compositionally biased region" description="Acidic residues" evidence="5">
    <location>
        <begin position="638"/>
        <end position="653"/>
    </location>
</feature>
<dbReference type="Pfam" id="PF11467">
    <property type="entry name" value="LEDGF"/>
    <property type="match status" value="1"/>
</dbReference>
<proteinExistence type="inferred from homology"/>
<keyword evidence="4" id="KW-0539">Nucleus</keyword>
<dbReference type="PROSITE" id="PS50812">
    <property type="entry name" value="PWWP"/>
    <property type="match status" value="1"/>
</dbReference>
<feature type="compositionally biased region" description="Low complexity" evidence="5">
    <location>
        <begin position="584"/>
        <end position="597"/>
    </location>
</feature>
<dbReference type="Proteomes" id="UP000440578">
    <property type="component" value="Unassembled WGS sequence"/>
</dbReference>
<keyword evidence="8" id="KW-1185">Reference proteome</keyword>
<dbReference type="AlphaFoldDB" id="A0A6A4VK53"/>
<comment type="subcellular location">
    <subcellularLocation>
        <location evidence="1">Nucleus</location>
    </subcellularLocation>
</comment>
<evidence type="ECO:0000313" key="7">
    <source>
        <dbReference type="EMBL" id="KAF0293419.1"/>
    </source>
</evidence>
<organism evidence="7 8">
    <name type="scientific">Amphibalanus amphitrite</name>
    <name type="common">Striped barnacle</name>
    <name type="synonym">Balanus amphitrite</name>
    <dbReference type="NCBI Taxonomy" id="1232801"/>
    <lineage>
        <taxon>Eukaryota</taxon>
        <taxon>Metazoa</taxon>
        <taxon>Ecdysozoa</taxon>
        <taxon>Arthropoda</taxon>
        <taxon>Crustacea</taxon>
        <taxon>Multicrustacea</taxon>
        <taxon>Cirripedia</taxon>
        <taxon>Thoracica</taxon>
        <taxon>Thoracicalcarea</taxon>
        <taxon>Balanomorpha</taxon>
        <taxon>Balanoidea</taxon>
        <taxon>Balanidae</taxon>
        <taxon>Amphibalaninae</taxon>
        <taxon>Amphibalanus</taxon>
    </lineage>
</organism>
<keyword evidence="3" id="KW-0175">Coiled coil</keyword>
<name>A0A6A4VK53_AMPAM</name>
<dbReference type="InterPro" id="IPR036218">
    <property type="entry name" value="HIVI-bd_sf"/>
</dbReference>
<dbReference type="InterPro" id="IPR021567">
    <property type="entry name" value="LEDGF_IBD"/>
</dbReference>
<feature type="compositionally biased region" description="Acidic residues" evidence="5">
    <location>
        <begin position="218"/>
        <end position="237"/>
    </location>
</feature>
<accession>A0A6A4VK53</accession>
<dbReference type="InterPro" id="IPR035441">
    <property type="entry name" value="TFIIS/LEDGF_dom_sf"/>
</dbReference>
<sequence>MKGDVFEPNALVFAKIRGYPAWPAKVTAPLDDSKKPKKYSVFFFGTYEVATVKVEDLFAYNEKTKEKFGNVNVKRKGFLEAMQEIESSPDMDVSVVPPPATTAATPRPAAATLPGGTPKGRGRGKKRKEDASTPLESTAGKRRRVDSGDGPGATPAAPAAEPVLSRSGRKIKPKRFADADEGQTKSPATGRRQPASTPVVEPSIGEDATTPVVRREDTGEDEDEDDPMAEDEGEEVLPMDVAEGGAGDGPHEEAAQPVEEPVERRDVRYKPYPAHETEDIVRVADSASVQDTDDGRKVMYVKAKCGEMLEIDISDKERPKEFKSEKARIMWDTATAINLARLRHQLEQGEYIPDRLREKLLARADVADELKDKLKNDKKAEMRKSKLWWLRDEARMIEMDYHIKLNLIIDEQNHDKCIEVFKELSVMNMAPLMLKKNPEIVETVRKCRKYTGSAEIRELADKCYQRFKKMFVVPKGKMFREYFDEQLAMFRKVTEEMPEDKVVRMVRDPLFQRPGEESSDSEDENWPPAPPKTNGVAEKDKQANGTGPADSQRKDKDKAGDPLDAQKEKDGAAKTEDETKDEPPAAAAEEPAPAAEASADGGSPQKAAAEAEAAPTAGGDTPAAETAAEETPARTETETAEGDMETAETEPAEEPAAKEAADTEEPSAAEEKESAEPADQ</sequence>
<dbReference type="PANTHER" id="PTHR12550:SF70">
    <property type="entry name" value="JIL-1 ANCHORING AND STABILIZING PROTEIN, ISOFORM A"/>
    <property type="match status" value="1"/>
</dbReference>
<comment type="caution">
    <text evidence="7">The sequence shown here is derived from an EMBL/GenBank/DDBJ whole genome shotgun (WGS) entry which is preliminary data.</text>
</comment>
<comment type="similarity">
    <text evidence="2">Belongs to the HDGF family.</text>
</comment>
<feature type="region of interest" description="Disordered" evidence="5">
    <location>
        <begin position="88"/>
        <end position="266"/>
    </location>
</feature>
<evidence type="ECO:0000313" key="8">
    <source>
        <dbReference type="Proteomes" id="UP000440578"/>
    </source>
</evidence>
<evidence type="ECO:0000256" key="2">
    <source>
        <dbReference type="ARBA" id="ARBA00005309"/>
    </source>
</evidence>
<gene>
    <name evidence="7" type="primary">HDGFL2_0</name>
    <name evidence="7" type="ORF">FJT64_008757</name>
</gene>
<dbReference type="SUPFAM" id="SSF140576">
    <property type="entry name" value="HIV integrase-binding domain"/>
    <property type="match status" value="1"/>
</dbReference>
<dbReference type="Gene3D" id="2.30.30.140">
    <property type="match status" value="1"/>
</dbReference>
<protein>
    <submittedName>
        <fullName evidence="7">Hepatoma-derived growth factor-related protein 2</fullName>
    </submittedName>
</protein>
<dbReference type="InterPro" id="IPR000313">
    <property type="entry name" value="PWWP_dom"/>
</dbReference>
<dbReference type="GO" id="GO:0005634">
    <property type="term" value="C:nucleus"/>
    <property type="evidence" value="ECO:0007669"/>
    <property type="project" value="UniProtKB-SubCell"/>
</dbReference>
<dbReference type="SMART" id="SM00293">
    <property type="entry name" value="PWWP"/>
    <property type="match status" value="1"/>
</dbReference>
<dbReference type="Gene3D" id="1.20.930.10">
    <property type="entry name" value="Conserved domain common to transcription factors TFIIS, elongin A, CRSP70"/>
    <property type="match status" value="1"/>
</dbReference>
<feature type="region of interest" description="Disordered" evidence="5">
    <location>
        <begin position="512"/>
        <end position="680"/>
    </location>
</feature>
<evidence type="ECO:0000256" key="3">
    <source>
        <dbReference type="ARBA" id="ARBA00023054"/>
    </source>
</evidence>
<evidence type="ECO:0000259" key="6">
    <source>
        <dbReference type="PROSITE" id="PS50812"/>
    </source>
</evidence>
<dbReference type="Pfam" id="PF00855">
    <property type="entry name" value="PWWP"/>
    <property type="match status" value="1"/>
</dbReference>
<reference evidence="7 8" key="1">
    <citation type="submission" date="2019-07" db="EMBL/GenBank/DDBJ databases">
        <title>Draft genome assembly of a fouling barnacle, Amphibalanus amphitrite (Darwin, 1854): The first reference genome for Thecostraca.</title>
        <authorList>
            <person name="Kim W."/>
        </authorList>
    </citation>
    <scope>NUCLEOTIDE SEQUENCE [LARGE SCALE GENOMIC DNA]</scope>
    <source>
        <strain evidence="7">SNU_AA5</strain>
        <tissue evidence="7">Soma without cirri and trophi</tissue>
    </source>
</reference>
<feature type="compositionally biased region" description="Basic and acidic residues" evidence="5">
    <location>
        <begin position="669"/>
        <end position="680"/>
    </location>
</feature>
<evidence type="ECO:0000256" key="5">
    <source>
        <dbReference type="SAM" id="MobiDB-lite"/>
    </source>
</evidence>
<dbReference type="CDD" id="cd05834">
    <property type="entry name" value="PWWP_HRP"/>
    <property type="match status" value="1"/>
</dbReference>
<evidence type="ECO:0000256" key="4">
    <source>
        <dbReference type="ARBA" id="ARBA00023242"/>
    </source>
</evidence>
<dbReference type="PANTHER" id="PTHR12550">
    <property type="entry name" value="HEPATOMA-DERIVED GROWTH FACTOR-RELATED"/>
    <property type="match status" value="1"/>
</dbReference>
<feature type="compositionally biased region" description="Low complexity" evidence="5">
    <location>
        <begin position="607"/>
        <end position="630"/>
    </location>
</feature>
<feature type="compositionally biased region" description="Low complexity" evidence="5">
    <location>
        <begin position="88"/>
        <end position="116"/>
    </location>
</feature>
<dbReference type="SUPFAM" id="SSF63748">
    <property type="entry name" value="Tudor/PWWP/MBT"/>
    <property type="match status" value="1"/>
</dbReference>
<feature type="compositionally biased region" description="Basic and acidic residues" evidence="5">
    <location>
        <begin position="551"/>
        <end position="583"/>
    </location>
</feature>
<dbReference type="EMBL" id="VIIS01001748">
    <property type="protein sequence ID" value="KAF0293419.1"/>
    <property type="molecule type" value="Genomic_DNA"/>
</dbReference>